<dbReference type="Proteomes" id="UP000660380">
    <property type="component" value="Unassembled WGS sequence"/>
</dbReference>
<comment type="caution">
    <text evidence="1">The sequence shown here is derived from an EMBL/GenBank/DDBJ whole genome shotgun (WGS) entry which is preliminary data.</text>
</comment>
<evidence type="ECO:0000313" key="2">
    <source>
        <dbReference type="Proteomes" id="UP000660380"/>
    </source>
</evidence>
<accession>A0ABR8GKZ4</accession>
<proteinExistence type="predicted"/>
<reference evidence="1 2" key="1">
    <citation type="journal article" date="2020" name="ISME J.">
        <title>Comparative genomics reveals insights into cyanobacterial evolution and habitat adaptation.</title>
        <authorList>
            <person name="Chen M.Y."/>
            <person name="Teng W.K."/>
            <person name="Zhao L."/>
            <person name="Hu C.X."/>
            <person name="Zhou Y.K."/>
            <person name="Han B.P."/>
            <person name="Song L.R."/>
            <person name="Shu W.S."/>
        </authorList>
    </citation>
    <scope>NUCLEOTIDE SEQUENCE [LARGE SCALE GENOMIC DNA]</scope>
    <source>
        <strain evidence="1 2">FACHB-248</strain>
    </source>
</reference>
<evidence type="ECO:0000313" key="1">
    <source>
        <dbReference type="EMBL" id="MBD2604050.1"/>
    </source>
</evidence>
<sequence>MKKTALKSDRRFYDILLAVMLSGSDPQVMAPLLEINSSQVNEHFAQLLKELPGLKHF</sequence>
<gene>
    <name evidence="1" type="ORF">H6G81_05790</name>
</gene>
<organism evidence="1 2">
    <name type="scientific">Scytonema hofmannii FACHB-248</name>
    <dbReference type="NCBI Taxonomy" id="1842502"/>
    <lineage>
        <taxon>Bacteria</taxon>
        <taxon>Bacillati</taxon>
        <taxon>Cyanobacteriota</taxon>
        <taxon>Cyanophyceae</taxon>
        <taxon>Nostocales</taxon>
        <taxon>Scytonemataceae</taxon>
        <taxon>Scytonema</taxon>
    </lineage>
</organism>
<dbReference type="RefSeq" id="WP_186227467.1">
    <property type="nucleotide sequence ID" value="NZ_JACJTA010000008.1"/>
</dbReference>
<dbReference type="EMBL" id="JACJTA010000008">
    <property type="protein sequence ID" value="MBD2604050.1"/>
    <property type="molecule type" value="Genomic_DNA"/>
</dbReference>
<keyword evidence="2" id="KW-1185">Reference proteome</keyword>
<protein>
    <submittedName>
        <fullName evidence="1">Uncharacterized protein</fullName>
    </submittedName>
</protein>
<name>A0ABR8GKZ4_9CYAN</name>